<protein>
    <submittedName>
        <fullName evidence="2">Uncharacterized protein</fullName>
    </submittedName>
</protein>
<feature type="signal peptide" evidence="1">
    <location>
        <begin position="1"/>
        <end position="18"/>
    </location>
</feature>
<gene>
    <name evidence="2" type="ORF">CC78DRAFT_535020</name>
</gene>
<sequence>MKFFAAAASLALVSFSYAALPNDVVVKSLPDGCASYPLYDANTGVAGPWTLKTWRNEDPNIRGFGNTHVYSVKFDPRVDRKPTIRWGYITIPTRNDIAKTPLRCFNNALEARVATDLTEAGEPTNFQWTPLSISSLPWDAPLLYKYTGGLPVKVFEHYIDGVKQDGVFLGGYDNTTLWGFKYSAEQQGSYGMPYYYMRLLGPDSADPTTGAALKANETRGFIMIDA</sequence>
<organism evidence="2 3">
    <name type="scientific">Lojkania enalia</name>
    <dbReference type="NCBI Taxonomy" id="147567"/>
    <lineage>
        <taxon>Eukaryota</taxon>
        <taxon>Fungi</taxon>
        <taxon>Dikarya</taxon>
        <taxon>Ascomycota</taxon>
        <taxon>Pezizomycotina</taxon>
        <taxon>Dothideomycetes</taxon>
        <taxon>Pleosporomycetidae</taxon>
        <taxon>Pleosporales</taxon>
        <taxon>Pleosporales incertae sedis</taxon>
        <taxon>Lojkania</taxon>
    </lineage>
</organism>
<dbReference type="EMBL" id="ML986644">
    <property type="protein sequence ID" value="KAF2262130.1"/>
    <property type="molecule type" value="Genomic_DNA"/>
</dbReference>
<keyword evidence="1" id="KW-0732">Signal</keyword>
<comment type="caution">
    <text evidence="2">The sequence shown here is derived from an EMBL/GenBank/DDBJ whole genome shotgun (WGS) entry which is preliminary data.</text>
</comment>
<dbReference type="AlphaFoldDB" id="A0A9P4K5X4"/>
<keyword evidence="3" id="KW-1185">Reference proteome</keyword>
<feature type="chain" id="PRO_5040428369" evidence="1">
    <location>
        <begin position="19"/>
        <end position="226"/>
    </location>
</feature>
<evidence type="ECO:0000313" key="2">
    <source>
        <dbReference type="EMBL" id="KAF2262130.1"/>
    </source>
</evidence>
<accession>A0A9P4K5X4</accession>
<proteinExistence type="predicted"/>
<dbReference type="OrthoDB" id="3545468at2759"/>
<evidence type="ECO:0000313" key="3">
    <source>
        <dbReference type="Proteomes" id="UP000800093"/>
    </source>
</evidence>
<dbReference type="Proteomes" id="UP000800093">
    <property type="component" value="Unassembled WGS sequence"/>
</dbReference>
<evidence type="ECO:0000256" key="1">
    <source>
        <dbReference type="SAM" id="SignalP"/>
    </source>
</evidence>
<name>A0A9P4K5X4_9PLEO</name>
<reference evidence="3" key="1">
    <citation type="journal article" date="2020" name="Stud. Mycol.">
        <title>101 Dothideomycetes genomes: A test case for predicting lifestyles and emergence of pathogens.</title>
        <authorList>
            <person name="Haridas S."/>
            <person name="Albert R."/>
            <person name="Binder M."/>
            <person name="Bloem J."/>
            <person name="LaButti K."/>
            <person name="Salamov A."/>
            <person name="Andreopoulos B."/>
            <person name="Baker S."/>
            <person name="Barry K."/>
            <person name="Bills G."/>
            <person name="Bluhm B."/>
            <person name="Cannon C."/>
            <person name="Castanera R."/>
            <person name="Culley D."/>
            <person name="Daum C."/>
            <person name="Ezra D."/>
            <person name="Gonzalez J."/>
            <person name="Henrissat B."/>
            <person name="Kuo A."/>
            <person name="Liang C."/>
            <person name="Lipzen A."/>
            <person name="Lutzoni F."/>
            <person name="Magnuson J."/>
            <person name="Mondo S."/>
            <person name="Nolan M."/>
            <person name="Ohm R."/>
            <person name="Pangilinan J."/>
            <person name="Park H.-J."/>
            <person name="Ramirez L."/>
            <person name="Alfaro M."/>
            <person name="Sun H."/>
            <person name="Tritt A."/>
            <person name="Yoshinaga Y."/>
            <person name="Zwiers L.-H."/>
            <person name="Turgeon B."/>
            <person name="Goodwin S."/>
            <person name="Spatafora J."/>
            <person name="Crous P."/>
            <person name="Grigoriev I."/>
        </authorList>
    </citation>
    <scope>NUCLEOTIDE SEQUENCE [LARGE SCALE GENOMIC DNA]</scope>
    <source>
        <strain evidence="3">CBS 304.66</strain>
    </source>
</reference>